<reference evidence="2" key="1">
    <citation type="submission" date="2019-08" db="EMBL/GenBank/DDBJ databases">
        <title>The improved chromosome-level genome for the pearl oyster Pinctada fucata martensii using PacBio sequencing and Hi-C.</title>
        <authorList>
            <person name="Zheng Z."/>
        </authorList>
    </citation>
    <scope>NUCLEOTIDE SEQUENCE</scope>
    <source>
        <strain evidence="2">ZZ-2019</strain>
        <tissue evidence="2">Adductor muscle</tissue>
    </source>
</reference>
<keyword evidence="3" id="KW-1185">Reference proteome</keyword>
<dbReference type="AlphaFoldDB" id="A0AA88Y1D0"/>
<dbReference type="EMBL" id="VSWD01000008">
    <property type="protein sequence ID" value="KAK3096070.1"/>
    <property type="molecule type" value="Genomic_DNA"/>
</dbReference>
<evidence type="ECO:0000313" key="2">
    <source>
        <dbReference type="EMBL" id="KAK3096070.1"/>
    </source>
</evidence>
<protein>
    <submittedName>
        <fullName evidence="2">Uncharacterized protein</fullName>
    </submittedName>
</protein>
<comment type="caution">
    <text evidence="2">The sequence shown here is derived from an EMBL/GenBank/DDBJ whole genome shotgun (WGS) entry which is preliminary data.</text>
</comment>
<accession>A0AA88Y1D0</accession>
<proteinExistence type="predicted"/>
<dbReference type="Proteomes" id="UP001186944">
    <property type="component" value="Unassembled WGS sequence"/>
</dbReference>
<name>A0AA88Y1D0_PINIB</name>
<gene>
    <name evidence="2" type="ORF">FSP39_022722</name>
</gene>
<dbReference type="Gene3D" id="3.30.70.1820">
    <property type="entry name" value="L1 transposable element, RRM domain"/>
    <property type="match status" value="1"/>
</dbReference>
<sequence>MKYNLIFHGITEADVGTIEDSESVLKCFIGRNLNIEDDIPMANVHRIGRRDDRRRDGKPRPIIAKFVHYKDLMNVKRSAKRLKNTNYGISEQYPSEIEDVRRKLFAIAKAERSKGRRAYVVKDRLYVDHELIDPETYVFGRASTVTPRPPPRHKRPRTGSTPDRE</sequence>
<organism evidence="2 3">
    <name type="scientific">Pinctada imbricata</name>
    <name type="common">Atlantic pearl-oyster</name>
    <name type="synonym">Pinctada martensii</name>
    <dbReference type="NCBI Taxonomy" id="66713"/>
    <lineage>
        <taxon>Eukaryota</taxon>
        <taxon>Metazoa</taxon>
        <taxon>Spiralia</taxon>
        <taxon>Lophotrochozoa</taxon>
        <taxon>Mollusca</taxon>
        <taxon>Bivalvia</taxon>
        <taxon>Autobranchia</taxon>
        <taxon>Pteriomorphia</taxon>
        <taxon>Pterioida</taxon>
        <taxon>Pterioidea</taxon>
        <taxon>Pteriidae</taxon>
        <taxon>Pinctada</taxon>
    </lineage>
</organism>
<evidence type="ECO:0000256" key="1">
    <source>
        <dbReference type="SAM" id="MobiDB-lite"/>
    </source>
</evidence>
<evidence type="ECO:0000313" key="3">
    <source>
        <dbReference type="Proteomes" id="UP001186944"/>
    </source>
</evidence>
<feature type="region of interest" description="Disordered" evidence="1">
    <location>
        <begin position="141"/>
        <end position="165"/>
    </location>
</feature>